<evidence type="ECO:0000313" key="2">
    <source>
        <dbReference type="Proteomes" id="UP000184050"/>
    </source>
</evidence>
<dbReference type="OrthoDB" id="962723at2"/>
<dbReference type="Proteomes" id="UP000184050">
    <property type="component" value="Unassembled WGS sequence"/>
</dbReference>
<accession>A0A1M6JAX6</accession>
<organism evidence="1 2">
    <name type="scientific">Tangfeifania diversioriginum</name>
    <dbReference type="NCBI Taxonomy" id="1168035"/>
    <lineage>
        <taxon>Bacteria</taxon>
        <taxon>Pseudomonadati</taxon>
        <taxon>Bacteroidota</taxon>
        <taxon>Bacteroidia</taxon>
        <taxon>Marinilabiliales</taxon>
        <taxon>Prolixibacteraceae</taxon>
        <taxon>Tangfeifania</taxon>
    </lineage>
</organism>
<name>A0A1M6JAX6_9BACT</name>
<dbReference type="GO" id="GO:0003677">
    <property type="term" value="F:DNA binding"/>
    <property type="evidence" value="ECO:0007669"/>
    <property type="project" value="InterPro"/>
</dbReference>
<dbReference type="RefSeq" id="WP_083578244.1">
    <property type="nucleotide sequence ID" value="NZ_FQZE01000019.1"/>
</dbReference>
<keyword evidence="2" id="KW-1185">Reference proteome</keyword>
<dbReference type="InterPro" id="IPR003477">
    <property type="entry name" value="PemK-like"/>
</dbReference>
<gene>
    <name evidence="1" type="ORF">SAMN05444280_11968</name>
</gene>
<reference evidence="1 2" key="1">
    <citation type="submission" date="2016-11" db="EMBL/GenBank/DDBJ databases">
        <authorList>
            <person name="Jaros S."/>
            <person name="Januszkiewicz K."/>
            <person name="Wedrychowicz H."/>
        </authorList>
    </citation>
    <scope>NUCLEOTIDE SEQUENCE [LARGE SCALE GENOMIC DNA]</scope>
    <source>
        <strain evidence="1 2">DSM 27063</strain>
    </source>
</reference>
<evidence type="ECO:0000313" key="1">
    <source>
        <dbReference type="EMBL" id="SHJ43859.1"/>
    </source>
</evidence>
<dbReference type="Pfam" id="PF02452">
    <property type="entry name" value="PemK_toxin"/>
    <property type="match status" value="1"/>
</dbReference>
<dbReference type="STRING" id="1168035.SAMN05444280_11968"/>
<dbReference type="AlphaFoldDB" id="A0A1M6JAX6"/>
<dbReference type="SUPFAM" id="SSF50118">
    <property type="entry name" value="Cell growth inhibitor/plasmid maintenance toxic component"/>
    <property type="match status" value="1"/>
</dbReference>
<proteinExistence type="predicted"/>
<sequence>MTFAKGDIVIIPVPFTDNRGYKLRPAVVISNDTVHQTGDVMIVQITSKLKTR</sequence>
<protein>
    <submittedName>
        <fullName evidence="1">PemK-like, MazF-like toxin of type II toxin-antitoxin system</fullName>
    </submittedName>
</protein>
<dbReference type="Gene3D" id="2.30.30.110">
    <property type="match status" value="1"/>
</dbReference>
<dbReference type="EMBL" id="FQZE01000019">
    <property type="protein sequence ID" value="SHJ43859.1"/>
    <property type="molecule type" value="Genomic_DNA"/>
</dbReference>
<dbReference type="InterPro" id="IPR011067">
    <property type="entry name" value="Plasmid_toxin/cell-grow_inhib"/>
</dbReference>